<keyword evidence="3" id="KW-1185">Reference proteome</keyword>
<name>A0A0G4G5C9_VITBC</name>
<dbReference type="VEuPathDB" id="CryptoDB:Vbra_17119"/>
<reference evidence="2 3" key="1">
    <citation type="submission" date="2014-11" db="EMBL/GenBank/DDBJ databases">
        <authorList>
            <person name="Zhu J."/>
            <person name="Qi W."/>
            <person name="Song R."/>
        </authorList>
    </citation>
    <scope>NUCLEOTIDE SEQUENCE [LARGE SCALE GENOMIC DNA]</scope>
</reference>
<evidence type="ECO:0000313" key="3">
    <source>
        <dbReference type="Proteomes" id="UP000041254"/>
    </source>
</evidence>
<dbReference type="AlphaFoldDB" id="A0A0G4G5C9"/>
<dbReference type="InParanoid" id="A0A0G4G5C9"/>
<evidence type="ECO:0000256" key="1">
    <source>
        <dbReference type="SAM" id="MobiDB-lite"/>
    </source>
</evidence>
<organism evidence="2 3">
    <name type="scientific">Vitrella brassicaformis (strain CCMP3155)</name>
    <dbReference type="NCBI Taxonomy" id="1169540"/>
    <lineage>
        <taxon>Eukaryota</taxon>
        <taxon>Sar</taxon>
        <taxon>Alveolata</taxon>
        <taxon>Colpodellida</taxon>
        <taxon>Vitrellaceae</taxon>
        <taxon>Vitrella</taxon>
    </lineage>
</organism>
<dbReference type="PhylomeDB" id="A0A0G4G5C9"/>
<gene>
    <name evidence="2" type="ORF">Vbra_17119</name>
</gene>
<dbReference type="Proteomes" id="UP000041254">
    <property type="component" value="Unassembled WGS sequence"/>
</dbReference>
<accession>A0A0G4G5C9</accession>
<protein>
    <submittedName>
        <fullName evidence="2">Uncharacterized protein</fullName>
    </submittedName>
</protein>
<dbReference type="EMBL" id="CDMY01000571">
    <property type="protein sequence ID" value="CEM23775.1"/>
    <property type="molecule type" value="Genomic_DNA"/>
</dbReference>
<feature type="compositionally biased region" description="Low complexity" evidence="1">
    <location>
        <begin position="8"/>
        <end position="23"/>
    </location>
</feature>
<evidence type="ECO:0000313" key="2">
    <source>
        <dbReference type="EMBL" id="CEM23775.1"/>
    </source>
</evidence>
<sequence>MKCAQEGAPDARPARPSAAPPSSQIMAKRKKGLAASSLAATQQPRLFGLPDEVERDSILTLLGPDLAISLGRLRRTCSHGRKHVDADLLELQIDNHLADKGIQHLIAYDIGNAGLELRLLYIIPQGGDWAGWAAPLICIAKHRGREVRDLPIRLSRRDVSGVGSRALFDERCEALRQLSLICRHLNRRGEGDMTVKRAYGNEHVGRDKVTIHTEESMEEGNPFRAAFDASDPVCEITRGLHEYAGWSLHARCECYASLRTLAVQKLCFGGGRTAKVAEAFASADSPTEAARYDRMRALATQQPLVWNRHSVGTSRKADPFERIIVLHGDQAGHTFEAHILFSTTPSTAQAALYTTERPVAGKKGAARFPQTVQVALLVMGADAEVVFGDQLAVDVD</sequence>
<proteinExistence type="predicted"/>
<feature type="region of interest" description="Disordered" evidence="1">
    <location>
        <begin position="1"/>
        <end position="26"/>
    </location>
</feature>